<gene>
    <name evidence="1" type="ORF">PUN28_012271</name>
</gene>
<keyword evidence="2" id="KW-1185">Reference proteome</keyword>
<proteinExistence type="predicted"/>
<dbReference type="Proteomes" id="UP001430953">
    <property type="component" value="Unassembled WGS sequence"/>
</dbReference>
<dbReference type="AlphaFoldDB" id="A0AAW2FEC6"/>
<evidence type="ECO:0000313" key="1">
    <source>
        <dbReference type="EMBL" id="KAL0112904.1"/>
    </source>
</evidence>
<dbReference type="EMBL" id="JADYXP020000012">
    <property type="protein sequence ID" value="KAL0112904.1"/>
    <property type="molecule type" value="Genomic_DNA"/>
</dbReference>
<evidence type="ECO:0008006" key="3">
    <source>
        <dbReference type="Google" id="ProtNLM"/>
    </source>
</evidence>
<accession>A0AAW2FEC6</accession>
<protein>
    <recommendedName>
        <fullName evidence="3">Secreted protein</fullName>
    </recommendedName>
</protein>
<sequence length="67" mass="7775">MVAMVRPWLVLPMVERSGRNLRMVVWLVSVMVVVGGGSGRDEVVVELWRKRKQHIEQTRKDKCAQLM</sequence>
<comment type="caution">
    <text evidence="1">The sequence shown here is derived from an EMBL/GenBank/DDBJ whole genome shotgun (WGS) entry which is preliminary data.</text>
</comment>
<name>A0AAW2FEC6_9HYME</name>
<evidence type="ECO:0000313" key="2">
    <source>
        <dbReference type="Proteomes" id="UP001430953"/>
    </source>
</evidence>
<organism evidence="1 2">
    <name type="scientific">Cardiocondyla obscurior</name>
    <dbReference type="NCBI Taxonomy" id="286306"/>
    <lineage>
        <taxon>Eukaryota</taxon>
        <taxon>Metazoa</taxon>
        <taxon>Ecdysozoa</taxon>
        <taxon>Arthropoda</taxon>
        <taxon>Hexapoda</taxon>
        <taxon>Insecta</taxon>
        <taxon>Pterygota</taxon>
        <taxon>Neoptera</taxon>
        <taxon>Endopterygota</taxon>
        <taxon>Hymenoptera</taxon>
        <taxon>Apocrita</taxon>
        <taxon>Aculeata</taxon>
        <taxon>Formicoidea</taxon>
        <taxon>Formicidae</taxon>
        <taxon>Myrmicinae</taxon>
        <taxon>Cardiocondyla</taxon>
    </lineage>
</organism>
<reference evidence="1 2" key="1">
    <citation type="submission" date="2023-03" db="EMBL/GenBank/DDBJ databases">
        <title>High recombination rates correlate with genetic variation in Cardiocondyla obscurior ants.</title>
        <authorList>
            <person name="Errbii M."/>
        </authorList>
    </citation>
    <scope>NUCLEOTIDE SEQUENCE [LARGE SCALE GENOMIC DNA]</scope>
    <source>
        <strain evidence="1">Alpha-2009</strain>
        <tissue evidence="1">Whole body</tissue>
    </source>
</reference>